<organism evidence="2 3">
    <name type="scientific">Mesonia sediminis</name>
    <dbReference type="NCBI Taxonomy" id="1703946"/>
    <lineage>
        <taxon>Bacteria</taxon>
        <taxon>Pseudomonadati</taxon>
        <taxon>Bacteroidota</taxon>
        <taxon>Flavobacteriia</taxon>
        <taxon>Flavobacteriales</taxon>
        <taxon>Flavobacteriaceae</taxon>
        <taxon>Mesonia</taxon>
    </lineage>
</organism>
<name>A0ABW5SBY2_9FLAO</name>
<sequence>MIAKLENDILNVYNEENNLIGGIKTQPNFKNTEIKIGENKYELYRDKWNTEISENGKVIYNLKMNSFSGNAEILETGNKITGVFGLKWGTKMVDKEKNTLLKIRNENQIVNTNKYEIEITNKKVTDLEILTTLYGHLYGSNMKLKAVIIGAVVVGIIAVGIIN</sequence>
<feature type="transmembrane region" description="Helical" evidence="1">
    <location>
        <begin position="144"/>
        <end position="162"/>
    </location>
</feature>
<proteinExistence type="predicted"/>
<keyword evidence="1" id="KW-1133">Transmembrane helix</keyword>
<dbReference type="EMBL" id="JBHULZ010000009">
    <property type="protein sequence ID" value="MFD2696859.1"/>
    <property type="molecule type" value="Genomic_DNA"/>
</dbReference>
<keyword evidence="1" id="KW-0812">Transmembrane</keyword>
<comment type="caution">
    <text evidence="2">The sequence shown here is derived from an EMBL/GenBank/DDBJ whole genome shotgun (WGS) entry which is preliminary data.</text>
</comment>
<protein>
    <submittedName>
        <fullName evidence="2">Uncharacterized protein</fullName>
    </submittedName>
</protein>
<keyword evidence="1" id="KW-0472">Membrane</keyword>
<evidence type="ECO:0000313" key="2">
    <source>
        <dbReference type="EMBL" id="MFD2696859.1"/>
    </source>
</evidence>
<accession>A0ABW5SBY2</accession>
<dbReference type="RefSeq" id="WP_379043680.1">
    <property type="nucleotide sequence ID" value="NZ_JBHULZ010000009.1"/>
</dbReference>
<dbReference type="Proteomes" id="UP001597357">
    <property type="component" value="Unassembled WGS sequence"/>
</dbReference>
<evidence type="ECO:0000313" key="3">
    <source>
        <dbReference type="Proteomes" id="UP001597357"/>
    </source>
</evidence>
<keyword evidence="3" id="KW-1185">Reference proteome</keyword>
<gene>
    <name evidence="2" type="ORF">ACFSQ0_02545</name>
</gene>
<reference evidence="3" key="1">
    <citation type="journal article" date="2019" name="Int. J. Syst. Evol. Microbiol.">
        <title>The Global Catalogue of Microorganisms (GCM) 10K type strain sequencing project: providing services to taxonomists for standard genome sequencing and annotation.</title>
        <authorList>
            <consortium name="The Broad Institute Genomics Platform"/>
            <consortium name="The Broad Institute Genome Sequencing Center for Infectious Disease"/>
            <person name="Wu L."/>
            <person name="Ma J."/>
        </authorList>
    </citation>
    <scope>NUCLEOTIDE SEQUENCE [LARGE SCALE GENOMIC DNA]</scope>
    <source>
        <strain evidence="3">KCTC 42255</strain>
    </source>
</reference>
<evidence type="ECO:0000256" key="1">
    <source>
        <dbReference type="SAM" id="Phobius"/>
    </source>
</evidence>